<comment type="caution">
    <text evidence="2">The sequence shown here is derived from an EMBL/GenBank/DDBJ whole genome shotgun (WGS) entry which is preliminary data.</text>
</comment>
<dbReference type="EMBL" id="JBHSWD010000001">
    <property type="protein sequence ID" value="MFC6590782.1"/>
    <property type="molecule type" value="Genomic_DNA"/>
</dbReference>
<dbReference type="RefSeq" id="WP_380081795.1">
    <property type="nucleotide sequence ID" value="NZ_JBHSWD010000001.1"/>
</dbReference>
<feature type="compositionally biased region" description="Basic residues" evidence="1">
    <location>
        <begin position="1"/>
        <end position="12"/>
    </location>
</feature>
<accession>A0ABW1Y9C9</accession>
<name>A0ABW1Y9C9_9DEIO</name>
<dbReference type="Proteomes" id="UP001596297">
    <property type="component" value="Unassembled WGS sequence"/>
</dbReference>
<proteinExistence type="predicted"/>
<feature type="region of interest" description="Disordered" evidence="1">
    <location>
        <begin position="1"/>
        <end position="101"/>
    </location>
</feature>
<gene>
    <name evidence="2" type="ORF">ACFP81_01175</name>
</gene>
<keyword evidence="3" id="KW-1185">Reference proteome</keyword>
<reference evidence="3" key="1">
    <citation type="journal article" date="2019" name="Int. J. Syst. Evol. Microbiol.">
        <title>The Global Catalogue of Microorganisms (GCM) 10K type strain sequencing project: providing services to taxonomists for standard genome sequencing and annotation.</title>
        <authorList>
            <consortium name="The Broad Institute Genomics Platform"/>
            <consortium name="The Broad Institute Genome Sequencing Center for Infectious Disease"/>
            <person name="Wu L."/>
            <person name="Ma J."/>
        </authorList>
    </citation>
    <scope>NUCLEOTIDE SEQUENCE [LARGE SCALE GENOMIC DNA]</scope>
    <source>
        <strain evidence="3">CGMCC 1.15772</strain>
    </source>
</reference>
<organism evidence="2 3">
    <name type="scientific">Deinococcus lacus</name>
    <dbReference type="NCBI Taxonomy" id="392561"/>
    <lineage>
        <taxon>Bacteria</taxon>
        <taxon>Thermotogati</taxon>
        <taxon>Deinococcota</taxon>
        <taxon>Deinococci</taxon>
        <taxon>Deinococcales</taxon>
        <taxon>Deinococcaceae</taxon>
        <taxon>Deinococcus</taxon>
    </lineage>
</organism>
<evidence type="ECO:0000313" key="2">
    <source>
        <dbReference type="EMBL" id="MFC6590782.1"/>
    </source>
</evidence>
<feature type="compositionally biased region" description="Low complexity" evidence="1">
    <location>
        <begin position="37"/>
        <end position="53"/>
    </location>
</feature>
<evidence type="ECO:0000313" key="3">
    <source>
        <dbReference type="Proteomes" id="UP001596297"/>
    </source>
</evidence>
<evidence type="ECO:0000256" key="1">
    <source>
        <dbReference type="SAM" id="MobiDB-lite"/>
    </source>
</evidence>
<sequence>MTNSSKSKRQGRQGRASGTPGSRAQGRGGDPRRRAPARGPAGQTGAANTQGATKRPRTAPAKRSGTERLAEGETFQRSSTRQAPPKLSRPRGGLPELKKVQLEAPPETAAFRDRDGESHVFADSKLRRIAAQILTERGKQWRFRPFSFPLFTDKGHEQTLHFDFYIYDAEDTVIRLILVVPHESREVWDKVGRFKRQYPMYPYELWTPEKLAQLQKPRTRLGF</sequence>
<protein>
    <submittedName>
        <fullName evidence="2">Uncharacterized protein</fullName>
    </submittedName>
</protein>